<reference evidence="1 2" key="1">
    <citation type="submission" date="2019-05" db="EMBL/GenBank/DDBJ databases">
        <title>Another draft genome of Portunus trituberculatus and its Hox gene families provides insights of decapod evolution.</title>
        <authorList>
            <person name="Jeong J.-H."/>
            <person name="Song I."/>
            <person name="Kim S."/>
            <person name="Choi T."/>
            <person name="Kim D."/>
            <person name="Ryu S."/>
            <person name="Kim W."/>
        </authorList>
    </citation>
    <scope>NUCLEOTIDE SEQUENCE [LARGE SCALE GENOMIC DNA]</scope>
    <source>
        <tissue evidence="1">Muscle</tissue>
    </source>
</reference>
<dbReference type="AlphaFoldDB" id="A0A5B7DB02"/>
<comment type="caution">
    <text evidence="1">The sequence shown here is derived from an EMBL/GenBank/DDBJ whole genome shotgun (WGS) entry which is preliminary data.</text>
</comment>
<accession>A0A5B7DB02</accession>
<sequence length="96" mass="10728">MCSAGANVVHVCSVSPRQLYNVYCMFTVVYERLHELVGSEGEAAIGRCTMATFEHLEGSARSTQAVPPPLLQCLVRLIIQQRNYAHNRVLQYGRSM</sequence>
<organism evidence="1 2">
    <name type="scientific">Portunus trituberculatus</name>
    <name type="common">Swimming crab</name>
    <name type="synonym">Neptunus trituberculatus</name>
    <dbReference type="NCBI Taxonomy" id="210409"/>
    <lineage>
        <taxon>Eukaryota</taxon>
        <taxon>Metazoa</taxon>
        <taxon>Ecdysozoa</taxon>
        <taxon>Arthropoda</taxon>
        <taxon>Crustacea</taxon>
        <taxon>Multicrustacea</taxon>
        <taxon>Malacostraca</taxon>
        <taxon>Eumalacostraca</taxon>
        <taxon>Eucarida</taxon>
        <taxon>Decapoda</taxon>
        <taxon>Pleocyemata</taxon>
        <taxon>Brachyura</taxon>
        <taxon>Eubrachyura</taxon>
        <taxon>Portunoidea</taxon>
        <taxon>Portunidae</taxon>
        <taxon>Portuninae</taxon>
        <taxon>Portunus</taxon>
    </lineage>
</organism>
<keyword evidence="2" id="KW-1185">Reference proteome</keyword>
<dbReference type="EMBL" id="VSRR010000675">
    <property type="protein sequence ID" value="MPC18399.1"/>
    <property type="molecule type" value="Genomic_DNA"/>
</dbReference>
<gene>
    <name evidence="1" type="ORF">E2C01_011281</name>
</gene>
<name>A0A5B7DB02_PORTR</name>
<dbReference type="Proteomes" id="UP000324222">
    <property type="component" value="Unassembled WGS sequence"/>
</dbReference>
<protein>
    <submittedName>
        <fullName evidence="1">Uncharacterized protein</fullName>
    </submittedName>
</protein>
<evidence type="ECO:0000313" key="1">
    <source>
        <dbReference type="EMBL" id="MPC18399.1"/>
    </source>
</evidence>
<proteinExistence type="predicted"/>
<evidence type="ECO:0000313" key="2">
    <source>
        <dbReference type="Proteomes" id="UP000324222"/>
    </source>
</evidence>